<dbReference type="Pfam" id="PF18199">
    <property type="entry name" value="Dynein_C"/>
    <property type="match status" value="1"/>
</dbReference>
<dbReference type="EMBL" id="RCHS01000820">
    <property type="protein sequence ID" value="RMX56701.1"/>
    <property type="molecule type" value="Genomic_DNA"/>
</dbReference>
<feature type="transmembrane region" description="Helical" evidence="1">
    <location>
        <begin position="166"/>
        <end position="190"/>
    </location>
</feature>
<organism evidence="3 4">
    <name type="scientific">Pocillopora damicornis</name>
    <name type="common">Cauliflower coral</name>
    <name type="synonym">Millepora damicornis</name>
    <dbReference type="NCBI Taxonomy" id="46731"/>
    <lineage>
        <taxon>Eukaryota</taxon>
        <taxon>Metazoa</taxon>
        <taxon>Cnidaria</taxon>
        <taxon>Anthozoa</taxon>
        <taxon>Hexacorallia</taxon>
        <taxon>Scleractinia</taxon>
        <taxon>Astrocoeniina</taxon>
        <taxon>Pocilloporidae</taxon>
        <taxon>Pocillopora</taxon>
    </lineage>
</organism>
<protein>
    <recommendedName>
        <fullName evidence="2">Dynein heavy chain C-terminal domain-containing protein</fullName>
    </recommendedName>
</protein>
<dbReference type="GO" id="GO:0007018">
    <property type="term" value="P:microtubule-based movement"/>
    <property type="evidence" value="ECO:0007669"/>
    <property type="project" value="InterPro"/>
</dbReference>
<proteinExistence type="predicted"/>
<evidence type="ECO:0000259" key="2">
    <source>
        <dbReference type="Pfam" id="PF18199"/>
    </source>
</evidence>
<gene>
    <name evidence="3" type="ORF">pdam_00015769</name>
</gene>
<dbReference type="AlphaFoldDB" id="A0A3M6USQ6"/>
<dbReference type="Gene3D" id="1.20.1270.280">
    <property type="match status" value="1"/>
</dbReference>
<feature type="domain" description="Dynein heavy chain C-terminal" evidence="2">
    <location>
        <begin position="12"/>
        <end position="175"/>
    </location>
</feature>
<dbReference type="GO" id="GO:0045505">
    <property type="term" value="F:dynein intermediate chain binding"/>
    <property type="evidence" value="ECO:0007669"/>
    <property type="project" value="InterPro"/>
</dbReference>
<dbReference type="InterPro" id="IPR041228">
    <property type="entry name" value="Dynein_C"/>
</dbReference>
<sequence length="232" mass="26344">MDLESALHLRITQETNALITTVLEVQPRLASGGSGKTSDEIVYELADSILSKLPVLLDMEKADKAIFDVRIQTNRMFVLPCFITDEKGRVNSLTTVLGQEVDRFNSLLKVIKTSLQQLQKAIKGLVVMSLELDKVYTNFLNNQVPTMWANAAYPSLKPLGSWVKDLLLRCMFIEFYFMKLFNYTRVIYFYPSSNGLNEGHPSRFGSPVFSILRVSALFLSVLFIFIALCFRH</sequence>
<dbReference type="PANTHER" id="PTHR22878:SF68">
    <property type="entry name" value="DYNEIN HEAVY CHAIN 6, AXONEMAL-LIKE"/>
    <property type="match status" value="1"/>
</dbReference>
<accession>A0A3M6USQ6</accession>
<evidence type="ECO:0000313" key="4">
    <source>
        <dbReference type="Proteomes" id="UP000275408"/>
    </source>
</evidence>
<dbReference type="STRING" id="46731.A0A3M6USQ6"/>
<reference evidence="3 4" key="1">
    <citation type="journal article" date="2018" name="Sci. Rep.">
        <title>Comparative analysis of the Pocillopora damicornis genome highlights role of immune system in coral evolution.</title>
        <authorList>
            <person name="Cunning R."/>
            <person name="Bay R.A."/>
            <person name="Gillette P."/>
            <person name="Baker A.C."/>
            <person name="Traylor-Knowles N."/>
        </authorList>
    </citation>
    <scope>NUCLEOTIDE SEQUENCE [LARGE SCALE GENOMIC DNA]</scope>
    <source>
        <strain evidence="3">RSMAS</strain>
        <tissue evidence="3">Whole animal</tissue>
    </source>
</reference>
<evidence type="ECO:0000313" key="3">
    <source>
        <dbReference type="EMBL" id="RMX56701.1"/>
    </source>
</evidence>
<dbReference type="Proteomes" id="UP000275408">
    <property type="component" value="Unassembled WGS sequence"/>
</dbReference>
<keyword evidence="1" id="KW-1133">Transmembrane helix</keyword>
<comment type="caution">
    <text evidence="3">The sequence shown here is derived from an EMBL/GenBank/DDBJ whole genome shotgun (WGS) entry which is preliminary data.</text>
</comment>
<dbReference type="GO" id="GO:0051959">
    <property type="term" value="F:dynein light intermediate chain binding"/>
    <property type="evidence" value="ECO:0007669"/>
    <property type="project" value="InterPro"/>
</dbReference>
<dbReference type="PANTHER" id="PTHR22878">
    <property type="entry name" value="DYNEIN HEAVY CHAIN 6, AXONEMAL-LIKE-RELATED"/>
    <property type="match status" value="1"/>
</dbReference>
<dbReference type="InterPro" id="IPR026983">
    <property type="entry name" value="DHC"/>
</dbReference>
<keyword evidence="1" id="KW-0812">Transmembrane</keyword>
<evidence type="ECO:0000256" key="1">
    <source>
        <dbReference type="SAM" id="Phobius"/>
    </source>
</evidence>
<keyword evidence="4" id="KW-1185">Reference proteome</keyword>
<keyword evidence="1" id="KW-0472">Membrane</keyword>
<feature type="transmembrane region" description="Helical" evidence="1">
    <location>
        <begin position="210"/>
        <end position="230"/>
    </location>
</feature>
<name>A0A3M6USQ6_POCDA</name>
<dbReference type="GO" id="GO:0030286">
    <property type="term" value="C:dynein complex"/>
    <property type="evidence" value="ECO:0007669"/>
    <property type="project" value="InterPro"/>
</dbReference>